<keyword evidence="2" id="KW-1185">Reference proteome</keyword>
<proteinExistence type="predicted"/>
<comment type="caution">
    <text evidence="1">The sequence shown here is derived from an EMBL/GenBank/DDBJ whole genome shotgun (WGS) entry which is preliminary data.</text>
</comment>
<accession>A0ACC2V9I1</accession>
<protein>
    <submittedName>
        <fullName evidence="1">Uncharacterized protein</fullName>
    </submittedName>
</protein>
<reference evidence="1" key="1">
    <citation type="submission" date="2023-04" db="EMBL/GenBank/DDBJ databases">
        <title>Draft Genome sequencing of Naganishia species isolated from polar environments using Oxford Nanopore Technology.</title>
        <authorList>
            <person name="Leo P."/>
            <person name="Venkateswaran K."/>
        </authorList>
    </citation>
    <scope>NUCLEOTIDE SEQUENCE</scope>
    <source>
        <strain evidence="1">MNA-CCFEE 5423</strain>
    </source>
</reference>
<evidence type="ECO:0000313" key="2">
    <source>
        <dbReference type="Proteomes" id="UP001227268"/>
    </source>
</evidence>
<organism evidence="1 2">
    <name type="scientific">Naganishia friedmannii</name>
    <dbReference type="NCBI Taxonomy" id="89922"/>
    <lineage>
        <taxon>Eukaryota</taxon>
        <taxon>Fungi</taxon>
        <taxon>Dikarya</taxon>
        <taxon>Basidiomycota</taxon>
        <taxon>Agaricomycotina</taxon>
        <taxon>Tremellomycetes</taxon>
        <taxon>Filobasidiales</taxon>
        <taxon>Filobasidiaceae</taxon>
        <taxon>Naganishia</taxon>
    </lineage>
</organism>
<sequence>MAAINLPQAGVSRVISNFISSHIPAVTSIATRLSASTSTTVSASASQTNEDCINEAYETPSGTFASLLAELFPPFLLAVPKSKTSHSRKSMRSANKGLKNKTTQEQKPISQNSVEQQQQPTV</sequence>
<dbReference type="EMBL" id="JASBWT010000020">
    <property type="protein sequence ID" value="KAJ9096025.1"/>
    <property type="molecule type" value="Genomic_DNA"/>
</dbReference>
<gene>
    <name evidence="1" type="ORF">QFC21_005389</name>
</gene>
<dbReference type="Proteomes" id="UP001227268">
    <property type="component" value="Unassembled WGS sequence"/>
</dbReference>
<name>A0ACC2V9I1_9TREE</name>
<evidence type="ECO:0000313" key="1">
    <source>
        <dbReference type="EMBL" id="KAJ9096025.1"/>
    </source>
</evidence>